<reference evidence="1" key="1">
    <citation type="submission" date="2023-01" db="EMBL/GenBank/DDBJ databases">
        <title>Vibrio sp. CB1-14 genome sequencing.</title>
        <authorList>
            <person name="Otstavnykh N."/>
            <person name="Isaeva M."/>
            <person name="Meleshko D."/>
        </authorList>
    </citation>
    <scope>NUCLEOTIDE SEQUENCE</scope>
    <source>
        <strain evidence="1">CB1-14</strain>
    </source>
</reference>
<dbReference type="EMBL" id="CP115921">
    <property type="protein sequence ID" value="XCD18222.1"/>
    <property type="molecule type" value="Genomic_DNA"/>
</dbReference>
<accession>A0AAU8BRR5</accession>
<proteinExistence type="predicted"/>
<dbReference type="RefSeq" id="WP_353499370.1">
    <property type="nucleotide sequence ID" value="NZ_CP115921.1"/>
</dbReference>
<dbReference type="KEGG" id="vck:PG915_23430"/>
<protein>
    <submittedName>
        <fullName evidence="1">Uncharacterized protein</fullName>
    </submittedName>
</protein>
<name>A0AAU8BRR5_9VIBR</name>
<organism evidence="1">
    <name type="scientific">Vibrio chaetopteri</name>
    <dbReference type="NCBI Taxonomy" id="3016528"/>
    <lineage>
        <taxon>Bacteria</taxon>
        <taxon>Pseudomonadati</taxon>
        <taxon>Pseudomonadota</taxon>
        <taxon>Gammaproteobacteria</taxon>
        <taxon>Vibrionales</taxon>
        <taxon>Vibrionaceae</taxon>
        <taxon>Vibrio</taxon>
    </lineage>
</organism>
<sequence>MKRALVPFYILLLSVSYVSPVISNDDTGVKDEDYGRTLPFFGDRVRDMGIKLPKPVGLSLFTHQQEDLMQLGDFKIDGEPVDDILPDGSSNTTNTTSIVALRGDVWILPFWGFNAMIGKAVTSSDISIGVSDFSNGNLARLEVNGMATSSTITAVGTTLAYGHKQFFTTIDAQYVSTSVSGVGVSLDALVVTPLIGFNIGDSGWRIVVGGQYQDYQRQLKGQLGDIRFSATQTSSRWSTMVGMQKEFTDNWEASLMAQSGKTREGFTFMLGKRF</sequence>
<gene>
    <name evidence="1" type="ORF">PG915_23430</name>
</gene>
<dbReference type="AlphaFoldDB" id="A0AAU8BRR5"/>
<evidence type="ECO:0000313" key="1">
    <source>
        <dbReference type="EMBL" id="XCD18222.1"/>
    </source>
</evidence>